<protein>
    <submittedName>
        <fullName evidence="2">Metal-binding membrane protein</fullName>
    </submittedName>
</protein>
<dbReference type="EMBL" id="JAUSUW010000001">
    <property type="protein sequence ID" value="MDQ0419581.1"/>
    <property type="molecule type" value="Genomic_DNA"/>
</dbReference>
<dbReference type="InterPro" id="IPR018688">
    <property type="entry name" value="PpoB2-like"/>
</dbReference>
<keyword evidence="1" id="KW-0812">Transmembrane</keyword>
<feature type="transmembrane region" description="Helical" evidence="1">
    <location>
        <begin position="262"/>
        <end position="279"/>
    </location>
</feature>
<evidence type="ECO:0000313" key="3">
    <source>
        <dbReference type="Proteomes" id="UP001238496"/>
    </source>
</evidence>
<feature type="transmembrane region" description="Helical" evidence="1">
    <location>
        <begin position="20"/>
        <end position="38"/>
    </location>
</feature>
<feature type="transmembrane region" description="Helical" evidence="1">
    <location>
        <begin position="224"/>
        <end position="250"/>
    </location>
</feature>
<evidence type="ECO:0000256" key="1">
    <source>
        <dbReference type="SAM" id="Phobius"/>
    </source>
</evidence>
<feature type="transmembrane region" description="Helical" evidence="1">
    <location>
        <begin position="87"/>
        <end position="112"/>
    </location>
</feature>
<dbReference type="RefSeq" id="WP_307369203.1">
    <property type="nucleotide sequence ID" value="NZ_JAUSUW010000001.1"/>
</dbReference>
<keyword evidence="1" id="KW-0472">Membrane</keyword>
<feature type="transmembrane region" description="Helical" evidence="1">
    <location>
        <begin position="124"/>
        <end position="145"/>
    </location>
</feature>
<organism evidence="2 3">
    <name type="scientific">Peteryoungia aggregata LMG 23059</name>
    <dbReference type="NCBI Taxonomy" id="1368425"/>
    <lineage>
        <taxon>Bacteria</taxon>
        <taxon>Pseudomonadati</taxon>
        <taxon>Pseudomonadota</taxon>
        <taxon>Alphaproteobacteria</taxon>
        <taxon>Hyphomicrobiales</taxon>
        <taxon>Rhizobiaceae</taxon>
        <taxon>Peteryoungia</taxon>
    </lineage>
</organism>
<dbReference type="Proteomes" id="UP001238496">
    <property type="component" value="Unassembled WGS sequence"/>
</dbReference>
<keyword evidence="3" id="KW-1185">Reference proteome</keyword>
<accession>A0ABU0G2M0</accession>
<comment type="caution">
    <text evidence="2">The sequence shown here is derived from an EMBL/GenBank/DDBJ whole genome shotgun (WGS) entry which is preliminary data.</text>
</comment>
<reference evidence="2 3" key="1">
    <citation type="submission" date="2023-07" db="EMBL/GenBank/DDBJ databases">
        <title>Genomic Encyclopedia of Type Strains, Phase IV (KMG-IV): sequencing the most valuable type-strain genomes for metagenomic binning, comparative biology and taxonomic classification.</title>
        <authorList>
            <person name="Goeker M."/>
        </authorList>
    </citation>
    <scope>NUCLEOTIDE SEQUENCE [LARGE SCALE GENOMIC DNA]</scope>
    <source>
        <strain evidence="2 3">DSM 1111</strain>
    </source>
</reference>
<evidence type="ECO:0000313" key="2">
    <source>
        <dbReference type="EMBL" id="MDQ0419581.1"/>
    </source>
</evidence>
<sequence>MLSPQFLPSIRFPYVARPAYLLATSFVVLGWLVIFDMLSTAMSSPESGALGPGMAAASGVVLMMKDIPSELWQSLCITDVSPTFSWIAWSQFCGMGVIMTLAMMLPCATPAWRMLQSGGSATAAFGFLGGYGVIWILFSLMLATIDMALHLHVGSHLVSTAGMTGVVAAGAVIGAGAYQWTPFKHRARLKIATRAVPATHSDASIGASAAAGMRYAGYCVKSNGLLMTTMIVLGMMNIVAMMLLLLAMILERGVAKNHVSQAIGIALVLAGSVWVYSAGTA</sequence>
<proteinExistence type="predicted"/>
<keyword evidence="1" id="KW-1133">Transmembrane helix</keyword>
<name>A0ABU0G2M0_9HYPH</name>
<feature type="transmembrane region" description="Helical" evidence="1">
    <location>
        <begin position="157"/>
        <end position="180"/>
    </location>
</feature>
<gene>
    <name evidence="2" type="ORF">J2045_000591</name>
</gene>
<dbReference type="Pfam" id="PF09948">
    <property type="entry name" value="PpoB2"/>
    <property type="match status" value="1"/>
</dbReference>